<keyword evidence="4" id="KW-1185">Reference proteome</keyword>
<proteinExistence type="predicted"/>
<reference evidence="3 4" key="1">
    <citation type="submission" date="2017-03" db="EMBL/GenBank/DDBJ databases">
        <title>Genomes of endolithic fungi from Antarctica.</title>
        <authorList>
            <person name="Coleine C."/>
            <person name="Masonjones S."/>
            <person name="Stajich J.E."/>
        </authorList>
    </citation>
    <scope>NUCLEOTIDE SEQUENCE [LARGE SCALE GENOMIC DNA]</scope>
    <source>
        <strain evidence="3 4">CCFEE 5184</strain>
    </source>
</reference>
<dbReference type="STRING" id="329884.A0A4U0XX89"/>
<dbReference type="EMBL" id="NAJQ01000074">
    <property type="protein sequence ID" value="TKA80233.1"/>
    <property type="molecule type" value="Genomic_DNA"/>
</dbReference>
<accession>A0A4U0XX89</accession>
<feature type="coiled-coil region" evidence="1">
    <location>
        <begin position="656"/>
        <end position="1013"/>
    </location>
</feature>
<keyword evidence="1" id="KW-0175">Coiled coil</keyword>
<feature type="coiled-coil region" evidence="1">
    <location>
        <begin position="229"/>
        <end position="256"/>
    </location>
</feature>
<organism evidence="3 4">
    <name type="scientific">Friedmanniomyces simplex</name>
    <dbReference type="NCBI Taxonomy" id="329884"/>
    <lineage>
        <taxon>Eukaryota</taxon>
        <taxon>Fungi</taxon>
        <taxon>Dikarya</taxon>
        <taxon>Ascomycota</taxon>
        <taxon>Pezizomycotina</taxon>
        <taxon>Dothideomycetes</taxon>
        <taxon>Dothideomycetidae</taxon>
        <taxon>Mycosphaerellales</taxon>
        <taxon>Teratosphaeriaceae</taxon>
        <taxon>Friedmanniomyces</taxon>
    </lineage>
</organism>
<evidence type="ECO:0000256" key="2">
    <source>
        <dbReference type="SAM" id="MobiDB-lite"/>
    </source>
</evidence>
<comment type="caution">
    <text evidence="3">The sequence shown here is derived from an EMBL/GenBank/DDBJ whole genome shotgun (WGS) entry which is preliminary data.</text>
</comment>
<evidence type="ECO:0000256" key="1">
    <source>
        <dbReference type="SAM" id="Coils"/>
    </source>
</evidence>
<protein>
    <submittedName>
        <fullName evidence="3">Uncharacterized protein</fullName>
    </submittedName>
</protein>
<feature type="coiled-coil region" evidence="1">
    <location>
        <begin position="1049"/>
        <end position="1076"/>
    </location>
</feature>
<evidence type="ECO:0000313" key="4">
    <source>
        <dbReference type="Proteomes" id="UP000309340"/>
    </source>
</evidence>
<name>A0A4U0XX89_9PEZI</name>
<gene>
    <name evidence="3" type="ORF">B0A55_04143</name>
</gene>
<sequence>MAPKLTDYLIQQEAQSKVTEAYEAVFHTKYLRKSFEEVLQQHKEFNGVHGVQQGQIDVEDTVVNTALITDILSLRRIRDQGLKDAKTELSQLSHDICAQMQLFAPESSAVEHEDVAITRQVRRAVAVFQHKTHGVQTSAEVEGLEHTLTQAVHSTLRASELYSLDKLQELMGDLREEWTLPVMVERLMRVAEDLKAAKQRIARRDGALERRKQQHDTTLKESNEISAAYEKLKGRYEELGKTRTHLQQRIGQLETERATMMTKTEHQQRLTEAGDHIRESAKTRAEETESQHAKGLSELEARLSEKHASAVKALNRRIGDAQLRTISADSGRDVWKRQAEEHRRSLLDEQTDRRTEAGLRAQGDEHKNTLIKELQVRIDEKNNQIDQLRKHNDTLDSNAVELKQRLELEQGEYLGARAEMEAFKASAGQQRLKDDAAISALTVERDGLRSRLQKLEEDCKLRDTQIEELGCKLSTTAEGEAEWKSKAEAAETVCKESTDQRDDLRASLVAARSQADTLMHEVNGHVKSVSNADGMLREKRQALADTLRKLGDTQRQLATTENAHGVLRFEVEELGQAKAQSERTLTSMDDRFRQALAAKEKLVVETGSSLNEAVEAKEKLAVELGALQQVNTELKSSLGEALAAKEQLAVETGSSLNEAVEAKEKLAAELGALQQVNTELKSSLSDLEEAKNNLAAEMDSSLNEAVEAKEKLAVELGALQQVNTDLKSRRNEVEEAKNNLAAAMDSSLNEAVEAKEKLAAEANALEQANADLESRRNEAVTAKKKLAAEADALTQAKTDLESNLNEAVTAKNNLAAEANALQQANADLESRRNEAVTAKKKLAAEADALTQAKTDLESNLNEAVTAKNNLAAEANALQQANADLESRRNEAVTAKKKLAAEADALTQAKTDLESNLNEAVTAKNNLAAEANALQQANADLESRRNEAVTAKKKLAAEADALTQAKTDLESNLNEAVTAKNNLAAEANALQQANADLESRRNEAVTAKNRLAAEADALTQAKTTTDGTLANVLGKLGLDERPRDSLVQRAEGLSEQIEGHKAAVQEANNKLNQLESSTSQGYSKYESQQRALLGAVRPVLTDAPQDPISAHSAKPMVAAVCALPNDHDEVEPLQLAVQDDCTLVFKSGEQHPTGSPSRLLARKLWLHACCETDDDLAVCALIDVLRARSYHTPQDPSEIGRTEGDMLVHAFRQYVARAESYASHEQHNEPSVARVCSWAAQCLELIIRYAGPLLQAEAREQYAKLSTIVAGLETPSLLLRAMMQWLQQALHAPATAVSLLHILANETDTLRGAAPTWAEYEKRVYERTVIVDGDDVLILVPDGPTVQRWPKDALAYKQPDLHVQGLYTKSSHSLANPPGVAFVTRHTGDAWWFFAEHYPDN</sequence>
<evidence type="ECO:0000313" key="3">
    <source>
        <dbReference type="EMBL" id="TKA80233.1"/>
    </source>
</evidence>
<feature type="region of interest" description="Disordered" evidence="2">
    <location>
        <begin position="341"/>
        <end position="364"/>
    </location>
</feature>
<dbReference type="Proteomes" id="UP000309340">
    <property type="component" value="Unassembled WGS sequence"/>
</dbReference>
<feature type="coiled-coil region" evidence="1">
    <location>
        <begin position="371"/>
        <end position="412"/>
    </location>
</feature>